<evidence type="ECO:0000313" key="2">
    <source>
        <dbReference type="Proteomes" id="UP000186868"/>
    </source>
</evidence>
<dbReference type="RefSeq" id="WP_073598774.1">
    <property type="nucleotide sequence ID" value="NZ_MRCB01000005.1"/>
</dbReference>
<dbReference type="STRING" id="1921803.NIES593_06320"/>
<sequence>MTNQPIRHIKSEDSLDRFAREFLEVLLQDEACYLWNPAEPETEAYFERLEQNFSLLDSLDSEEIAPQAEKFYDCLHQCWESAEILQAKQSILQRFGHLVPCDWIDAIAEQAARLIAENLSPIERLVACVNPLLSNWGEEDLQVFARPLVYTMRGDNGVKVAPWDELSEIEKVRLTMKIAQEVLTELQQTNQ</sequence>
<dbReference type="Proteomes" id="UP000186868">
    <property type="component" value="Unassembled WGS sequence"/>
</dbReference>
<evidence type="ECO:0000313" key="1">
    <source>
        <dbReference type="EMBL" id="OKH24828.1"/>
    </source>
</evidence>
<dbReference type="EMBL" id="MRCB01000005">
    <property type="protein sequence ID" value="OKH24828.1"/>
    <property type="molecule type" value="Genomic_DNA"/>
</dbReference>
<reference evidence="1 2" key="1">
    <citation type="submission" date="2016-11" db="EMBL/GenBank/DDBJ databases">
        <title>Draft Genome Sequences of Nine Cyanobacterial Strains from Diverse Habitats.</title>
        <authorList>
            <person name="Zhu T."/>
            <person name="Hou S."/>
            <person name="Lu X."/>
            <person name="Hess W.R."/>
        </authorList>
    </citation>
    <scope>NUCLEOTIDE SEQUENCE [LARGE SCALE GENOMIC DNA]</scope>
    <source>
        <strain evidence="1 2">NIES-593</strain>
    </source>
</reference>
<name>A0A1U7HMQ7_9CYAN</name>
<protein>
    <submittedName>
        <fullName evidence="1">Uncharacterized protein</fullName>
    </submittedName>
</protein>
<accession>A0A1U7HMQ7</accession>
<keyword evidence="2" id="KW-1185">Reference proteome</keyword>
<organism evidence="1 2">
    <name type="scientific">Hydrococcus rivularis NIES-593</name>
    <dbReference type="NCBI Taxonomy" id="1921803"/>
    <lineage>
        <taxon>Bacteria</taxon>
        <taxon>Bacillati</taxon>
        <taxon>Cyanobacteriota</taxon>
        <taxon>Cyanophyceae</taxon>
        <taxon>Pleurocapsales</taxon>
        <taxon>Hydrococcaceae</taxon>
        <taxon>Hydrococcus</taxon>
    </lineage>
</organism>
<comment type="caution">
    <text evidence="1">The sequence shown here is derived from an EMBL/GenBank/DDBJ whole genome shotgun (WGS) entry which is preliminary data.</text>
</comment>
<dbReference type="OrthoDB" id="422386at2"/>
<gene>
    <name evidence="1" type="ORF">NIES593_06320</name>
</gene>
<dbReference type="AlphaFoldDB" id="A0A1U7HMQ7"/>
<proteinExistence type="predicted"/>